<gene>
    <name evidence="2" type="ORF">G210_4714</name>
</gene>
<dbReference type="EMBL" id="AOGT01000325">
    <property type="protein sequence ID" value="EMG50255.1"/>
    <property type="molecule type" value="Genomic_DNA"/>
</dbReference>
<keyword evidence="3" id="KW-1185">Reference proteome</keyword>
<evidence type="ECO:0000256" key="1">
    <source>
        <dbReference type="SAM" id="MobiDB-lite"/>
    </source>
</evidence>
<reference evidence="2 3" key="1">
    <citation type="submission" date="2013-02" db="EMBL/GenBank/DDBJ databases">
        <title>Genome sequence of Candida maltosa Xu316, a potential industrial strain for xylitol and ethanol production.</title>
        <authorList>
            <person name="Yu J."/>
            <person name="Wang Q."/>
            <person name="Geng X."/>
            <person name="Bao W."/>
            <person name="He P."/>
            <person name="Cai J."/>
        </authorList>
    </citation>
    <scope>NUCLEOTIDE SEQUENCE [LARGE SCALE GENOMIC DNA]</scope>
    <source>
        <strain evidence="3">Xu316</strain>
    </source>
</reference>
<proteinExistence type="predicted"/>
<name>M3K4Q7_CANMX</name>
<dbReference type="AlphaFoldDB" id="M3K4Q7"/>
<protein>
    <submittedName>
        <fullName evidence="2">Uncharacterized protein</fullName>
    </submittedName>
</protein>
<comment type="caution">
    <text evidence="2">The sequence shown here is derived from an EMBL/GenBank/DDBJ whole genome shotgun (WGS) entry which is preliminary data.</text>
</comment>
<accession>M3K4Q7</accession>
<organism evidence="2 3">
    <name type="scientific">Candida maltosa (strain Xu316)</name>
    <name type="common">Yeast</name>
    <dbReference type="NCBI Taxonomy" id="1245528"/>
    <lineage>
        <taxon>Eukaryota</taxon>
        <taxon>Fungi</taxon>
        <taxon>Dikarya</taxon>
        <taxon>Ascomycota</taxon>
        <taxon>Saccharomycotina</taxon>
        <taxon>Pichiomycetes</taxon>
        <taxon>Debaryomycetaceae</taxon>
        <taxon>Candida/Lodderomyces clade</taxon>
        <taxon>Candida</taxon>
    </lineage>
</organism>
<evidence type="ECO:0000313" key="2">
    <source>
        <dbReference type="EMBL" id="EMG50255.1"/>
    </source>
</evidence>
<feature type="region of interest" description="Disordered" evidence="1">
    <location>
        <begin position="1"/>
        <end position="23"/>
    </location>
</feature>
<dbReference type="HOGENOM" id="CLU_3423262_0_0_1"/>
<dbReference type="Proteomes" id="UP000011777">
    <property type="component" value="Unassembled WGS sequence"/>
</dbReference>
<evidence type="ECO:0000313" key="3">
    <source>
        <dbReference type="Proteomes" id="UP000011777"/>
    </source>
</evidence>
<sequence>MSRLKMIRLRAEPERSTTSSSRG</sequence>